<gene>
    <name evidence="2" type="ORF">DY000_02020541</name>
</gene>
<sequence length="616" mass="69995">MEIPFVPEIDYNWEEKANGNMSGTKTSIQWFFLYTLGSTGARERSLRSRELTLEGGLTSGIWRPFRVLILVLGYVVLCLEGCVNLRSFAFGGWRASNVRVLELESPLRELTLEGGLTSGIWRPFRVLILVLGYVVLCLEGCVNLRSFAFGGWRASNVRVLELESPLRFMGDAMIDMHCVVKCLDARHMEIGRSLILQWWSDLLSTACHVKWVAPMDKRCMTMRPELDWEKPNSRSAVFQTCDFGVCGRECSGWRDSAPWCEGIPGCVARGSSGLGRFGGATGGPWDRTQSTLSRGPGVPPSGEPEAGVLPGVWRNSIPEYFFPTTVRIRNRLTLKRWNRSTIVQEIGNMTTTIPPWRYTLRYPPEIHCIQRSMMRITRRNKLQSTDIFVLRKIYFSTIPFGKGMRHRSTETFHHRSTLIIIKQTANEHRLTFYYRSIETRVDHAEGDLSIGSWADDRYHENYAAETTVHEPGADEPHESFTTEELLNHQEHSYTDSVPAEACGRGIRFYNPYSRANHPLIDINIPSSIDSRLKPPSTVSEKAKHDNKYLTQDEFGIFRDPDAYARAMDGHALHISKEDIVDILQMANGADNLFLQQRNIQSTSRGLQTSSMTQLVE</sequence>
<evidence type="ECO:0000313" key="2">
    <source>
        <dbReference type="EMBL" id="KAF3597014.1"/>
    </source>
</evidence>
<comment type="caution">
    <text evidence="2">The sequence shown here is derived from an EMBL/GenBank/DDBJ whole genome shotgun (WGS) entry which is preliminary data.</text>
</comment>
<proteinExistence type="predicted"/>
<dbReference type="Proteomes" id="UP000266723">
    <property type="component" value="Unassembled WGS sequence"/>
</dbReference>
<dbReference type="EMBL" id="QGKV02000299">
    <property type="protein sequence ID" value="KAF3597014.1"/>
    <property type="molecule type" value="Genomic_DNA"/>
</dbReference>
<accession>A0ABQ7EJ53</accession>
<keyword evidence="3" id="KW-1185">Reference proteome</keyword>
<reference evidence="2 3" key="1">
    <citation type="journal article" date="2020" name="BMC Genomics">
        <title>Intraspecific diversification of the crop wild relative Brassica cretica Lam. using demographic model selection.</title>
        <authorList>
            <person name="Kioukis A."/>
            <person name="Michalopoulou V.A."/>
            <person name="Briers L."/>
            <person name="Pirintsos S."/>
            <person name="Studholme D.J."/>
            <person name="Pavlidis P."/>
            <person name="Sarris P.F."/>
        </authorList>
    </citation>
    <scope>NUCLEOTIDE SEQUENCE [LARGE SCALE GENOMIC DNA]</scope>
    <source>
        <strain evidence="3">cv. PFS-1207/04</strain>
    </source>
</reference>
<protein>
    <submittedName>
        <fullName evidence="2">Uncharacterized protein</fullName>
    </submittedName>
</protein>
<feature type="region of interest" description="Disordered" evidence="1">
    <location>
        <begin position="283"/>
        <end position="304"/>
    </location>
</feature>
<organism evidence="2 3">
    <name type="scientific">Brassica cretica</name>
    <name type="common">Mustard</name>
    <dbReference type="NCBI Taxonomy" id="69181"/>
    <lineage>
        <taxon>Eukaryota</taxon>
        <taxon>Viridiplantae</taxon>
        <taxon>Streptophyta</taxon>
        <taxon>Embryophyta</taxon>
        <taxon>Tracheophyta</taxon>
        <taxon>Spermatophyta</taxon>
        <taxon>Magnoliopsida</taxon>
        <taxon>eudicotyledons</taxon>
        <taxon>Gunneridae</taxon>
        <taxon>Pentapetalae</taxon>
        <taxon>rosids</taxon>
        <taxon>malvids</taxon>
        <taxon>Brassicales</taxon>
        <taxon>Brassicaceae</taxon>
        <taxon>Brassiceae</taxon>
        <taxon>Brassica</taxon>
    </lineage>
</organism>
<evidence type="ECO:0000313" key="3">
    <source>
        <dbReference type="Proteomes" id="UP000266723"/>
    </source>
</evidence>
<evidence type="ECO:0000256" key="1">
    <source>
        <dbReference type="SAM" id="MobiDB-lite"/>
    </source>
</evidence>
<name>A0ABQ7EJ53_BRACR</name>